<accession>A0A9W6XMV9</accession>
<dbReference type="Proteomes" id="UP001165121">
    <property type="component" value="Unassembled WGS sequence"/>
</dbReference>
<evidence type="ECO:0000313" key="2">
    <source>
        <dbReference type="EMBL" id="GMF41699.1"/>
    </source>
</evidence>
<feature type="compositionally biased region" description="Basic and acidic residues" evidence="1">
    <location>
        <begin position="31"/>
        <end position="40"/>
    </location>
</feature>
<dbReference type="EMBL" id="BSXT01001364">
    <property type="protein sequence ID" value="GMF41699.1"/>
    <property type="molecule type" value="Genomic_DNA"/>
</dbReference>
<evidence type="ECO:0000313" key="3">
    <source>
        <dbReference type="Proteomes" id="UP001165121"/>
    </source>
</evidence>
<comment type="caution">
    <text evidence="2">The sequence shown here is derived from an EMBL/GenBank/DDBJ whole genome shotgun (WGS) entry which is preliminary data.</text>
</comment>
<sequence>MRRATQGHAPDGQTWSPNGGDLDRGPVAWLEHIKERDDRTQSGWARQDQAIGSKRIPVRAFSSQEGDRQTMSAKMEREDNEAEPELLAALSYEAWAQTEQDFPQTNMQMCFLMNETSFFSEVH</sequence>
<reference evidence="2" key="1">
    <citation type="submission" date="2023-04" db="EMBL/GenBank/DDBJ databases">
        <title>Phytophthora fragariaefolia NBRC 109709.</title>
        <authorList>
            <person name="Ichikawa N."/>
            <person name="Sato H."/>
            <person name="Tonouchi N."/>
        </authorList>
    </citation>
    <scope>NUCLEOTIDE SEQUENCE</scope>
    <source>
        <strain evidence="2">NBRC 109709</strain>
    </source>
</reference>
<name>A0A9W6XMV9_9STRA</name>
<proteinExistence type="predicted"/>
<protein>
    <submittedName>
        <fullName evidence="2">Unnamed protein product</fullName>
    </submittedName>
</protein>
<feature type="compositionally biased region" description="Polar residues" evidence="1">
    <location>
        <begin position="61"/>
        <end position="72"/>
    </location>
</feature>
<dbReference type="AlphaFoldDB" id="A0A9W6XMV9"/>
<keyword evidence="3" id="KW-1185">Reference proteome</keyword>
<feature type="region of interest" description="Disordered" evidence="1">
    <location>
        <begin position="1"/>
        <end position="83"/>
    </location>
</feature>
<organism evidence="2 3">
    <name type="scientific">Phytophthora fragariaefolia</name>
    <dbReference type="NCBI Taxonomy" id="1490495"/>
    <lineage>
        <taxon>Eukaryota</taxon>
        <taxon>Sar</taxon>
        <taxon>Stramenopiles</taxon>
        <taxon>Oomycota</taxon>
        <taxon>Peronosporomycetes</taxon>
        <taxon>Peronosporales</taxon>
        <taxon>Peronosporaceae</taxon>
        <taxon>Phytophthora</taxon>
    </lineage>
</organism>
<gene>
    <name evidence="2" type="ORF">Pfra01_001332000</name>
</gene>
<evidence type="ECO:0000256" key="1">
    <source>
        <dbReference type="SAM" id="MobiDB-lite"/>
    </source>
</evidence>
<dbReference type="OrthoDB" id="142960at2759"/>